<proteinExistence type="predicted"/>
<keyword evidence="3" id="KW-1185">Reference proteome</keyword>
<feature type="compositionally biased region" description="Basic and acidic residues" evidence="1">
    <location>
        <begin position="50"/>
        <end position="62"/>
    </location>
</feature>
<accession>M1DK74</accession>
<dbReference type="Proteomes" id="UP000011115">
    <property type="component" value="Unassembled WGS sequence"/>
</dbReference>
<organism evidence="2 3">
    <name type="scientific">Solanum tuberosum</name>
    <name type="common">Potato</name>
    <dbReference type="NCBI Taxonomy" id="4113"/>
    <lineage>
        <taxon>Eukaryota</taxon>
        <taxon>Viridiplantae</taxon>
        <taxon>Streptophyta</taxon>
        <taxon>Embryophyta</taxon>
        <taxon>Tracheophyta</taxon>
        <taxon>Spermatophyta</taxon>
        <taxon>Magnoliopsida</taxon>
        <taxon>eudicotyledons</taxon>
        <taxon>Gunneridae</taxon>
        <taxon>Pentapetalae</taxon>
        <taxon>asterids</taxon>
        <taxon>lamiids</taxon>
        <taxon>Solanales</taxon>
        <taxon>Solanaceae</taxon>
        <taxon>Solanoideae</taxon>
        <taxon>Solaneae</taxon>
        <taxon>Solanum</taxon>
    </lineage>
</organism>
<name>M1DK74_SOLTU</name>
<dbReference type="HOGENOM" id="CLU_029307_7_0_1"/>
<feature type="region of interest" description="Disordered" evidence="1">
    <location>
        <begin position="134"/>
        <end position="157"/>
    </location>
</feature>
<protein>
    <recommendedName>
        <fullName evidence="4">Integrase core domain containing protein</fullName>
    </recommendedName>
</protein>
<feature type="region of interest" description="Disordered" evidence="1">
    <location>
        <begin position="23"/>
        <end position="104"/>
    </location>
</feature>
<sequence length="157" mass="17174">MQTSIWIFISTEGPVKLGEISEHSANHHEVRRSGLMSRNGQELDSLSTKDMGRSKVAERDVPPQHIRAQNFRRDAEKSNNTKAKSKSKDASSSRRIPIDPNVPSWTQGFINVVHAFGTTHDLDNMVKANLAAAAEAENPSQNDNTHGTDAQTDGATA</sequence>
<dbReference type="PaxDb" id="4113-PGSC0003DMT400090351"/>
<dbReference type="AlphaFoldDB" id="M1DK74"/>
<evidence type="ECO:0000313" key="2">
    <source>
        <dbReference type="EnsemblPlants" id="PGSC0003DMT400090351"/>
    </source>
</evidence>
<reference evidence="3" key="1">
    <citation type="journal article" date="2011" name="Nature">
        <title>Genome sequence and analysis of the tuber crop potato.</title>
        <authorList>
            <consortium name="The Potato Genome Sequencing Consortium"/>
        </authorList>
    </citation>
    <scope>NUCLEOTIDE SEQUENCE [LARGE SCALE GENOMIC DNA]</scope>
    <source>
        <strain evidence="3">cv. DM1-3 516 R44</strain>
    </source>
</reference>
<evidence type="ECO:0000313" key="3">
    <source>
        <dbReference type="Proteomes" id="UP000011115"/>
    </source>
</evidence>
<dbReference type="EnsemblPlants" id="PGSC0003DMT400090351">
    <property type="protein sequence ID" value="PGSC0003DMT400090351"/>
    <property type="gene ID" value="PGSC0003DMG400039922"/>
</dbReference>
<feature type="compositionally biased region" description="Basic and acidic residues" evidence="1">
    <location>
        <begin position="23"/>
        <end position="32"/>
    </location>
</feature>
<evidence type="ECO:0000256" key="1">
    <source>
        <dbReference type="SAM" id="MobiDB-lite"/>
    </source>
</evidence>
<feature type="compositionally biased region" description="Polar residues" evidence="1">
    <location>
        <begin position="36"/>
        <end position="48"/>
    </location>
</feature>
<dbReference type="InParanoid" id="M1DK74"/>
<reference evidence="2" key="2">
    <citation type="submission" date="2015-06" db="UniProtKB">
        <authorList>
            <consortium name="EnsemblPlants"/>
        </authorList>
    </citation>
    <scope>IDENTIFICATION</scope>
    <source>
        <strain evidence="2">DM1-3 516 R44</strain>
    </source>
</reference>
<feature type="compositionally biased region" description="Polar residues" evidence="1">
    <location>
        <begin position="139"/>
        <end position="157"/>
    </location>
</feature>
<evidence type="ECO:0008006" key="4">
    <source>
        <dbReference type="Google" id="ProtNLM"/>
    </source>
</evidence>
<dbReference type="Gramene" id="PGSC0003DMT400090351">
    <property type="protein sequence ID" value="PGSC0003DMT400090351"/>
    <property type="gene ID" value="PGSC0003DMG400039922"/>
</dbReference>